<sequence>MPAQLNERSFSARLNSDLSYCRITGIEVLDDGRVLICDNHNNKVKLFRYDGTILSSFFVEGFPLDLRMIGPHSFVVTNDIGNKLVVLNIVGDVIMHGRDIEIKPNAVGVCFMDGYIYLTYPWGNPPEVVKIDTDGEVIQTIKRNAKRKPIFSERPVSICAFSGLIYVSCMSIDGKKDKIYKFSKDGNILAIHEHPQLQEARYLSKDMFGNIYVCGMINSNIIRFDRSGQKSRVVMSQGDGLRDPCSIGILDQTLFIAQDGLDIIKVLTMESFSETNDVGKLERKRVSFS</sequence>
<evidence type="ECO:0000313" key="4">
    <source>
        <dbReference type="Proteomes" id="UP000507470"/>
    </source>
</evidence>
<name>A0A6J8AWM5_MYTCO</name>
<dbReference type="OrthoDB" id="6078625at2759"/>
<dbReference type="EMBL" id="CACVKT020002094">
    <property type="protein sequence ID" value="CAC5374897.1"/>
    <property type="molecule type" value="Genomic_DNA"/>
</dbReference>
<proteinExistence type="predicted"/>
<evidence type="ECO:0000256" key="2">
    <source>
        <dbReference type="PROSITE-ProRule" id="PRU00504"/>
    </source>
</evidence>
<accession>A0A6J8AWM5</accession>
<evidence type="ECO:0000313" key="3">
    <source>
        <dbReference type="EMBL" id="CAC5374897.1"/>
    </source>
</evidence>
<evidence type="ECO:0000256" key="1">
    <source>
        <dbReference type="ARBA" id="ARBA00022737"/>
    </source>
</evidence>
<dbReference type="InterPro" id="IPR050952">
    <property type="entry name" value="TRIM-NHL_E3_ligases"/>
</dbReference>
<organism evidence="3 4">
    <name type="scientific">Mytilus coruscus</name>
    <name type="common">Sea mussel</name>
    <dbReference type="NCBI Taxonomy" id="42192"/>
    <lineage>
        <taxon>Eukaryota</taxon>
        <taxon>Metazoa</taxon>
        <taxon>Spiralia</taxon>
        <taxon>Lophotrochozoa</taxon>
        <taxon>Mollusca</taxon>
        <taxon>Bivalvia</taxon>
        <taxon>Autobranchia</taxon>
        <taxon>Pteriomorphia</taxon>
        <taxon>Mytilida</taxon>
        <taxon>Mytiloidea</taxon>
        <taxon>Mytilidae</taxon>
        <taxon>Mytilinae</taxon>
        <taxon>Mytilus</taxon>
    </lineage>
</organism>
<reference evidence="3 4" key="1">
    <citation type="submission" date="2020-06" db="EMBL/GenBank/DDBJ databases">
        <authorList>
            <person name="Li R."/>
            <person name="Bekaert M."/>
        </authorList>
    </citation>
    <scope>NUCLEOTIDE SEQUENCE [LARGE SCALE GENOMIC DNA]</scope>
    <source>
        <strain evidence="4">wild</strain>
    </source>
</reference>
<protein>
    <submittedName>
        <fullName evidence="3">Uncharacterized protein</fullName>
    </submittedName>
</protein>
<dbReference type="SUPFAM" id="SSF101898">
    <property type="entry name" value="NHL repeat"/>
    <property type="match status" value="1"/>
</dbReference>
<dbReference type="PANTHER" id="PTHR24104:SF25">
    <property type="entry name" value="PROTEIN LIN-41"/>
    <property type="match status" value="1"/>
</dbReference>
<keyword evidence="4" id="KW-1185">Reference proteome</keyword>
<gene>
    <name evidence="3" type="ORF">MCOR_12116</name>
</gene>
<dbReference type="InterPro" id="IPR001258">
    <property type="entry name" value="NHL_repeat"/>
</dbReference>
<keyword evidence="1" id="KW-0677">Repeat</keyword>
<dbReference type="Proteomes" id="UP000507470">
    <property type="component" value="Unassembled WGS sequence"/>
</dbReference>
<dbReference type="PANTHER" id="PTHR24104">
    <property type="entry name" value="E3 UBIQUITIN-PROTEIN LIGASE NHLRC1-RELATED"/>
    <property type="match status" value="1"/>
</dbReference>
<feature type="repeat" description="NHL" evidence="2">
    <location>
        <begin position="21"/>
        <end position="50"/>
    </location>
</feature>
<dbReference type="GO" id="GO:0008270">
    <property type="term" value="F:zinc ion binding"/>
    <property type="evidence" value="ECO:0007669"/>
    <property type="project" value="UniProtKB-KW"/>
</dbReference>
<dbReference type="PROSITE" id="PS51125">
    <property type="entry name" value="NHL"/>
    <property type="match status" value="1"/>
</dbReference>
<dbReference type="AlphaFoldDB" id="A0A6J8AWM5"/>
<dbReference type="Gene3D" id="2.120.10.30">
    <property type="entry name" value="TolB, C-terminal domain"/>
    <property type="match status" value="1"/>
</dbReference>
<dbReference type="InterPro" id="IPR011042">
    <property type="entry name" value="6-blade_b-propeller_TolB-like"/>
</dbReference>